<protein>
    <submittedName>
        <fullName evidence="1">Uncharacterized protein</fullName>
    </submittedName>
</protein>
<dbReference type="AlphaFoldDB" id="A0A5N7CHB3"/>
<accession>A0A5N7CHB3</accession>
<gene>
    <name evidence="1" type="ORF">BDV23DRAFT_149362</name>
</gene>
<proteinExistence type="predicted"/>
<evidence type="ECO:0000313" key="1">
    <source>
        <dbReference type="EMBL" id="KAE8393544.1"/>
    </source>
</evidence>
<organism evidence="1">
    <name type="scientific">Petromyces alliaceus</name>
    <name type="common">Aspergillus alliaceus</name>
    <dbReference type="NCBI Taxonomy" id="209559"/>
    <lineage>
        <taxon>Eukaryota</taxon>
        <taxon>Fungi</taxon>
        <taxon>Dikarya</taxon>
        <taxon>Ascomycota</taxon>
        <taxon>Pezizomycotina</taxon>
        <taxon>Eurotiomycetes</taxon>
        <taxon>Eurotiomycetidae</taxon>
        <taxon>Eurotiales</taxon>
        <taxon>Aspergillaceae</taxon>
        <taxon>Aspergillus</taxon>
        <taxon>Aspergillus subgen. Circumdati</taxon>
    </lineage>
</organism>
<dbReference type="Proteomes" id="UP000326877">
    <property type="component" value="Unassembled WGS sequence"/>
</dbReference>
<name>A0A5N7CHB3_PETAA</name>
<dbReference type="EMBL" id="ML735229">
    <property type="protein sequence ID" value="KAE8393544.1"/>
    <property type="molecule type" value="Genomic_DNA"/>
</dbReference>
<reference evidence="1" key="1">
    <citation type="submission" date="2019-04" db="EMBL/GenBank/DDBJ databases">
        <title>Friends and foes A comparative genomics studyof 23 Aspergillus species from section Flavi.</title>
        <authorList>
            <consortium name="DOE Joint Genome Institute"/>
            <person name="Kjaerbolling I."/>
            <person name="Vesth T."/>
            <person name="Frisvad J.C."/>
            <person name="Nybo J.L."/>
            <person name="Theobald S."/>
            <person name="Kildgaard S."/>
            <person name="Isbrandt T."/>
            <person name="Kuo A."/>
            <person name="Sato A."/>
            <person name="Lyhne E.K."/>
            <person name="Kogle M.E."/>
            <person name="Wiebenga A."/>
            <person name="Kun R.S."/>
            <person name="Lubbers R.J."/>
            <person name="Makela M.R."/>
            <person name="Barry K."/>
            <person name="Chovatia M."/>
            <person name="Clum A."/>
            <person name="Daum C."/>
            <person name="Haridas S."/>
            <person name="He G."/>
            <person name="LaButti K."/>
            <person name="Lipzen A."/>
            <person name="Mondo S."/>
            <person name="Riley R."/>
            <person name="Salamov A."/>
            <person name="Simmons B.A."/>
            <person name="Magnuson J.K."/>
            <person name="Henrissat B."/>
            <person name="Mortensen U.H."/>
            <person name="Larsen T.O."/>
            <person name="Devries R.P."/>
            <person name="Grigoriev I.V."/>
            <person name="Machida M."/>
            <person name="Baker S.E."/>
            <person name="Andersen M.R."/>
        </authorList>
    </citation>
    <scope>NUCLEOTIDE SEQUENCE [LARGE SCALE GENOMIC DNA]</scope>
    <source>
        <strain evidence="1">IBT 14317</strain>
    </source>
</reference>
<sequence>MTLPPMSKLQSLSFTVLKWINHSSPAGLLKWLWMLYSAVGTLGLDRPDPENHPRIPRCFHWVSLSSWISEITPRYNRMTHSWLWVSIFSPSMVRG</sequence>